<feature type="region of interest" description="Disordered" evidence="2">
    <location>
        <begin position="1"/>
        <end position="24"/>
    </location>
</feature>
<keyword evidence="5" id="KW-1185">Reference proteome</keyword>
<dbReference type="PANTHER" id="PTHR32305">
    <property type="match status" value="1"/>
</dbReference>
<dbReference type="Proteomes" id="UP000523000">
    <property type="component" value="Unassembled WGS sequence"/>
</dbReference>
<dbReference type="InterPro" id="IPR056823">
    <property type="entry name" value="TEN-like_YD-shell"/>
</dbReference>
<evidence type="ECO:0000313" key="4">
    <source>
        <dbReference type="EMBL" id="MBB2997642.1"/>
    </source>
</evidence>
<feature type="compositionally biased region" description="Polar residues" evidence="2">
    <location>
        <begin position="418"/>
        <end position="431"/>
    </location>
</feature>
<dbReference type="InterPro" id="IPR031325">
    <property type="entry name" value="RHS_repeat"/>
</dbReference>
<dbReference type="PANTHER" id="PTHR32305:SF15">
    <property type="entry name" value="PROTEIN RHSA-RELATED"/>
    <property type="match status" value="1"/>
</dbReference>
<dbReference type="NCBIfam" id="TIGR03696">
    <property type="entry name" value="Rhs_assc_core"/>
    <property type="match status" value="1"/>
</dbReference>
<sequence length="1086" mass="112169">MPGTVPPDHHHADAGVVPPRPQRRSPWNTALVGLAGLSLIASLNTAIAPAAFAAPPVGGPAPTDLLGQRPGATALPIPVSDTVQASVDVGTGNLLLTLRGLALRGVNQDTTVGLSFNSLATPPAAGPSVVTPPRWNLAIAGTGVLSTDGPRINFHGADGSVSVFTPLTGSTTTFTAPPGVKADLVKTATGYTLTSRTTAQVVTFDADGKPTQSADRNNNATTLAYSSWKPTTVTATRGATEARTATLTYDSAGILTGFRQASGSSARQVILATDGAGDLTQVTDAAGKNTTFTYTDHRITSVSSPTGATTKFSYDASGRVTSITAVNTAPGVGNSITRLAYPDTTQSLVAGPNTDQGAAITTVPRTTYTLTSTKRVSQAVDALGRERATTYTGDFDTLTATRGTGPGAGTTTNAYGANSGQSLTSSQSPGGATSALDYANTAASTAYLPTSGTDDAGNTSLFTYSGSGNPLSSQDALAATATLTYNTDGTPATALAPGNGTNKSLYTYDSLKQLTKFTPVTGSSLGVRTFTYDLWGRTATATNGAGTTATYTYDALDRVRSITHSGGTANTTYTYNNNGQLATRTDPQGTTTYGYDQLGRLTSRANTAGGGTIAYGYDKASNLTSTTDTRGTTTYAFDASGVPSSMTYQYQGTPRVLAFGVDDRGRRTDTWMDTNPEHTIWAAHTRTRYDTTGRVTGVLAEEQSATAGLTTVVDLTYCYAAGSTAPTCPSNASTDRSKIQWTKDNKSGAVTAYTYDRAGRLTKAAITGGSSPATYTYTYDSRGNRLTATTTGSISGSQSFTVNAANQITTAGYGYDGAGNLTADPNGTYAYNAAQQMTTVTKGGATYHYTYAGGSQNELLSQTTPTGTYQLTYGRTDAQGMPVIEQLKKDNLTAYLEHDPVTGEPLMLRTASGKQALYVHDGTGSPVALITNEPYVAFAYAYDPYGTPVLTQVSGGNAVAQNPYAFKDGTQDRTTGWVKYGARWYNPAIGRWTQQDTLDAPLDPANANRYAYAANDPTNNNDPTGRDVGGCIGGVATTISGYATFGAGLLTTEVGVGFLGVVAGLGGIVGGLATVGQQCYDTPYGG</sequence>
<dbReference type="Gene3D" id="2.180.10.10">
    <property type="entry name" value="RHS repeat-associated core"/>
    <property type="match status" value="2"/>
</dbReference>
<dbReference type="EMBL" id="JACHVS010000005">
    <property type="protein sequence ID" value="MBB2997642.1"/>
    <property type="molecule type" value="Genomic_DNA"/>
</dbReference>
<dbReference type="Pfam" id="PF25023">
    <property type="entry name" value="TEN_YD-shell"/>
    <property type="match status" value="2"/>
</dbReference>
<comment type="caution">
    <text evidence="4">The sequence shown here is derived from an EMBL/GenBank/DDBJ whole genome shotgun (WGS) entry which is preliminary data.</text>
</comment>
<dbReference type="InterPro" id="IPR022385">
    <property type="entry name" value="Rhs_assc_core"/>
</dbReference>
<dbReference type="InterPro" id="IPR050708">
    <property type="entry name" value="T6SS_VgrG/RHS"/>
</dbReference>
<evidence type="ECO:0000313" key="5">
    <source>
        <dbReference type="Proteomes" id="UP000523000"/>
    </source>
</evidence>
<feature type="region of interest" description="Disordered" evidence="2">
    <location>
        <begin position="400"/>
        <end position="432"/>
    </location>
</feature>
<name>A0A839QWF8_9MICC</name>
<dbReference type="RefSeq" id="WP_183513294.1">
    <property type="nucleotide sequence ID" value="NZ_JACHVS010000005.1"/>
</dbReference>
<gene>
    <name evidence="4" type="ORF">E9229_003914</name>
</gene>
<evidence type="ECO:0000256" key="2">
    <source>
        <dbReference type="SAM" id="MobiDB-lite"/>
    </source>
</evidence>
<evidence type="ECO:0000256" key="1">
    <source>
        <dbReference type="ARBA" id="ARBA00022737"/>
    </source>
</evidence>
<keyword evidence="1" id="KW-0677">Repeat</keyword>
<protein>
    <submittedName>
        <fullName evidence="4">RHS repeat-associated protein</fullName>
    </submittedName>
</protein>
<proteinExistence type="predicted"/>
<dbReference type="InterPro" id="IPR006530">
    <property type="entry name" value="YD"/>
</dbReference>
<reference evidence="4 5" key="1">
    <citation type="submission" date="2020-08" db="EMBL/GenBank/DDBJ databases">
        <title>Sequencing the genomes of 1000 actinobacteria strains.</title>
        <authorList>
            <person name="Klenk H.-P."/>
        </authorList>
    </citation>
    <scope>NUCLEOTIDE SEQUENCE [LARGE SCALE GENOMIC DNA]</scope>
    <source>
        <strain evidence="4 5">DSM 22826</strain>
    </source>
</reference>
<feature type="domain" description="Teneurin-like YD-shell" evidence="3">
    <location>
        <begin position="502"/>
        <end position="635"/>
    </location>
</feature>
<feature type="compositionally biased region" description="Low complexity" evidence="2">
    <location>
        <begin position="400"/>
        <end position="417"/>
    </location>
</feature>
<dbReference type="Pfam" id="PF05593">
    <property type="entry name" value="RHS_repeat"/>
    <property type="match status" value="1"/>
</dbReference>
<organism evidence="4 5">
    <name type="scientific">Paeniglutamicibacter cryotolerans</name>
    <dbReference type="NCBI Taxonomy" id="670079"/>
    <lineage>
        <taxon>Bacteria</taxon>
        <taxon>Bacillati</taxon>
        <taxon>Actinomycetota</taxon>
        <taxon>Actinomycetes</taxon>
        <taxon>Micrococcales</taxon>
        <taxon>Micrococcaceae</taxon>
        <taxon>Paeniglutamicibacter</taxon>
    </lineage>
</organism>
<dbReference type="AlphaFoldDB" id="A0A839QWF8"/>
<accession>A0A839QWF8</accession>
<feature type="domain" description="Teneurin-like YD-shell" evidence="3">
    <location>
        <begin position="742"/>
        <end position="1017"/>
    </location>
</feature>
<dbReference type="NCBIfam" id="TIGR01643">
    <property type="entry name" value="YD_repeat_2x"/>
    <property type="match status" value="4"/>
</dbReference>
<evidence type="ECO:0000259" key="3">
    <source>
        <dbReference type="Pfam" id="PF25023"/>
    </source>
</evidence>